<keyword evidence="2" id="KW-0808">Transferase</keyword>
<gene>
    <name evidence="2" type="primary">rimO_30</name>
    <name evidence="2" type="ORF">SDC9_91487</name>
</gene>
<dbReference type="InterPro" id="IPR038135">
    <property type="entry name" value="Methylthiotransferase_N_sf"/>
</dbReference>
<dbReference type="GO" id="GO:0046872">
    <property type="term" value="F:metal ion binding"/>
    <property type="evidence" value="ECO:0007669"/>
    <property type="project" value="UniProtKB-KW"/>
</dbReference>
<dbReference type="InterPro" id="IPR005840">
    <property type="entry name" value="Ribosomal_uS12_MeSTrfase_RimO"/>
</dbReference>
<dbReference type="GO" id="GO:0051539">
    <property type="term" value="F:4 iron, 4 sulfur cluster binding"/>
    <property type="evidence" value="ECO:0007669"/>
    <property type="project" value="UniProtKB-KW"/>
</dbReference>
<dbReference type="PANTHER" id="PTHR43837:SF1">
    <property type="entry name" value="RIBOSOMAL PROTEIN US12 METHYLTHIOTRANSFERASE RIMO"/>
    <property type="match status" value="1"/>
</dbReference>
<dbReference type="Pfam" id="PF00919">
    <property type="entry name" value="UPF0004"/>
    <property type="match status" value="1"/>
</dbReference>
<keyword evidence="2" id="KW-0689">Ribosomal protein</keyword>
<dbReference type="GO" id="GO:0005829">
    <property type="term" value="C:cytosol"/>
    <property type="evidence" value="ECO:0007669"/>
    <property type="project" value="TreeGrafter"/>
</dbReference>
<proteinExistence type="predicted"/>
<dbReference type="Gene3D" id="3.40.50.12160">
    <property type="entry name" value="Methylthiotransferase, N-terminal domain"/>
    <property type="match status" value="1"/>
</dbReference>
<dbReference type="GO" id="GO:0103039">
    <property type="term" value="F:protein methylthiotransferase activity"/>
    <property type="evidence" value="ECO:0007669"/>
    <property type="project" value="UniProtKB-EC"/>
</dbReference>
<organism evidence="2">
    <name type="scientific">bioreactor metagenome</name>
    <dbReference type="NCBI Taxonomy" id="1076179"/>
    <lineage>
        <taxon>unclassified sequences</taxon>
        <taxon>metagenomes</taxon>
        <taxon>ecological metagenomes</taxon>
    </lineage>
</organism>
<name>A0A644ZV56_9ZZZZ</name>
<dbReference type="EMBL" id="VSSQ01010626">
    <property type="protein sequence ID" value="MPM44805.1"/>
    <property type="molecule type" value="Genomic_DNA"/>
</dbReference>
<comment type="caution">
    <text evidence="2">The sequence shown here is derived from an EMBL/GenBank/DDBJ whole genome shotgun (WGS) entry which is preliminary data.</text>
</comment>
<reference evidence="2" key="1">
    <citation type="submission" date="2019-08" db="EMBL/GenBank/DDBJ databases">
        <authorList>
            <person name="Kucharzyk K."/>
            <person name="Murdoch R.W."/>
            <person name="Higgins S."/>
            <person name="Loffler F."/>
        </authorList>
    </citation>
    <scope>NUCLEOTIDE SEQUENCE</scope>
</reference>
<dbReference type="PANTHER" id="PTHR43837">
    <property type="entry name" value="RIBOSOMAL PROTEIN S12 METHYLTHIOTRANSFERASE RIMO"/>
    <property type="match status" value="1"/>
</dbReference>
<dbReference type="GO" id="GO:0005840">
    <property type="term" value="C:ribosome"/>
    <property type="evidence" value="ECO:0007669"/>
    <property type="project" value="UniProtKB-KW"/>
</dbReference>
<sequence length="129" mass="13955">MAVIGVISLGCAKNQVDTERMLGLLTGAGHTITNDPKQADVLIVNTCGFIESAKQESIDAILEMAQHKRGSRCRLLVVTGCLSERYREELKDACRKSTSCSVFVSTRSSPAFSARLPTRPSAGRRPRGC</sequence>
<keyword evidence="2" id="KW-0687">Ribonucleoprotein</keyword>
<dbReference type="InterPro" id="IPR013848">
    <property type="entry name" value="Methylthiotransferase_N"/>
</dbReference>
<dbReference type="AlphaFoldDB" id="A0A644ZV56"/>
<evidence type="ECO:0000313" key="2">
    <source>
        <dbReference type="EMBL" id="MPM44805.1"/>
    </source>
</evidence>
<dbReference type="PROSITE" id="PS51449">
    <property type="entry name" value="MTTASE_N"/>
    <property type="match status" value="1"/>
</dbReference>
<dbReference type="GO" id="GO:0035599">
    <property type="term" value="F:aspartic acid methylthiotransferase activity"/>
    <property type="evidence" value="ECO:0007669"/>
    <property type="project" value="TreeGrafter"/>
</dbReference>
<feature type="domain" description="MTTase N-terminal" evidence="1">
    <location>
        <begin position="2"/>
        <end position="117"/>
    </location>
</feature>
<accession>A0A644ZV56</accession>
<protein>
    <submittedName>
        <fullName evidence="2">Ribosomal protein S12 methylthiotransferase RimO</fullName>
        <ecNumber evidence="2">2.8.4.4</ecNumber>
    </submittedName>
</protein>
<dbReference type="EC" id="2.8.4.4" evidence="2"/>
<evidence type="ECO:0000259" key="1">
    <source>
        <dbReference type="PROSITE" id="PS51449"/>
    </source>
</evidence>